<keyword evidence="1" id="KW-0472">Membrane</keyword>
<dbReference type="Proteomes" id="UP000642488">
    <property type="component" value="Unassembled WGS sequence"/>
</dbReference>
<keyword evidence="3" id="KW-1185">Reference proteome</keyword>
<evidence type="ECO:0000256" key="1">
    <source>
        <dbReference type="SAM" id="Phobius"/>
    </source>
</evidence>
<dbReference type="AlphaFoldDB" id="A0A934MB13"/>
<evidence type="ECO:0000313" key="2">
    <source>
        <dbReference type="EMBL" id="MBJ3764237.1"/>
    </source>
</evidence>
<reference evidence="2" key="1">
    <citation type="submission" date="2020-12" db="EMBL/GenBank/DDBJ databases">
        <title>Bacterial taxonomy.</title>
        <authorList>
            <person name="Pan X."/>
        </authorList>
    </citation>
    <scope>NUCLEOTIDE SEQUENCE</scope>
    <source>
        <strain evidence="2">KCTC 52957</strain>
    </source>
</reference>
<keyword evidence="1" id="KW-0812">Transmembrane</keyword>
<gene>
    <name evidence="2" type="ORF">ILP92_15925</name>
</gene>
<feature type="transmembrane region" description="Helical" evidence="1">
    <location>
        <begin position="202"/>
        <end position="220"/>
    </location>
</feature>
<keyword evidence="1" id="KW-1133">Transmembrane helix</keyword>
<sequence length="221" mass="22968">MTRDPAASPLSRSLAIGLRILALIAFVLVASWVSHVVRASLDFEMMPMDAQQMRWMILVATVTYIGLLAIPFVPGAEIGIALMSTFGADVALTVYAATVLAMLLSYAVGRLLPITVLARVLAALRLRRAAALVRRAAPMPRDGRLQVLLEGAPPGIVALALHHRYAALALALNIPGNAVIGGGGGIMMVAGLSGIFSPVRTILTVAIAVAPVPLAVLVLGA</sequence>
<feature type="transmembrane region" description="Helical" evidence="1">
    <location>
        <begin position="174"/>
        <end position="196"/>
    </location>
</feature>
<accession>A0A934MB13</accession>
<organism evidence="2 3">
    <name type="scientific">Palleronia pontilimi</name>
    <dbReference type="NCBI Taxonomy" id="1964209"/>
    <lineage>
        <taxon>Bacteria</taxon>
        <taxon>Pseudomonadati</taxon>
        <taxon>Pseudomonadota</taxon>
        <taxon>Alphaproteobacteria</taxon>
        <taxon>Rhodobacterales</taxon>
        <taxon>Roseobacteraceae</taxon>
        <taxon>Palleronia</taxon>
    </lineage>
</organism>
<feature type="transmembrane region" description="Helical" evidence="1">
    <location>
        <begin position="14"/>
        <end position="34"/>
    </location>
</feature>
<feature type="transmembrane region" description="Helical" evidence="1">
    <location>
        <begin position="55"/>
        <end position="74"/>
    </location>
</feature>
<proteinExistence type="predicted"/>
<protein>
    <submittedName>
        <fullName evidence="2">Uncharacterized protein</fullName>
    </submittedName>
</protein>
<dbReference type="EMBL" id="JAEKPD010000018">
    <property type="protein sequence ID" value="MBJ3764237.1"/>
    <property type="molecule type" value="Genomic_DNA"/>
</dbReference>
<comment type="caution">
    <text evidence="2">The sequence shown here is derived from an EMBL/GenBank/DDBJ whole genome shotgun (WGS) entry which is preliminary data.</text>
</comment>
<name>A0A934MB13_9RHOB</name>
<feature type="transmembrane region" description="Helical" evidence="1">
    <location>
        <begin position="94"/>
        <end position="118"/>
    </location>
</feature>
<dbReference type="RefSeq" id="WP_198917407.1">
    <property type="nucleotide sequence ID" value="NZ_JAEKPD010000018.1"/>
</dbReference>
<evidence type="ECO:0000313" key="3">
    <source>
        <dbReference type="Proteomes" id="UP000642488"/>
    </source>
</evidence>